<reference evidence="8 9" key="1">
    <citation type="submission" date="2023-08" db="EMBL/GenBank/DDBJ databases">
        <authorList>
            <person name="Girao M."/>
            <person name="Carvalho M.F."/>
        </authorList>
    </citation>
    <scope>NUCLEOTIDE SEQUENCE [LARGE SCALE GENOMIC DNA]</scope>
    <source>
        <strain evidence="8 9">CC-R104</strain>
    </source>
</reference>
<name>A0ABU7JN11_9NOCA</name>
<proteinExistence type="inferred from homology"/>
<dbReference type="InterPro" id="IPR046373">
    <property type="entry name" value="Acyl-CoA_Oxase/DH_mid-dom_sf"/>
</dbReference>
<dbReference type="InterPro" id="IPR036250">
    <property type="entry name" value="AcylCo_DH-like_C"/>
</dbReference>
<evidence type="ECO:0000256" key="4">
    <source>
        <dbReference type="ARBA" id="ARBA00022827"/>
    </source>
</evidence>
<dbReference type="PANTHER" id="PTHR43884">
    <property type="entry name" value="ACYL-COA DEHYDROGENASE"/>
    <property type="match status" value="1"/>
</dbReference>
<evidence type="ECO:0000313" key="9">
    <source>
        <dbReference type="Proteomes" id="UP001331936"/>
    </source>
</evidence>
<sequence>MDFAPTKEQVAVRELTATVVASRDASAPKWPDTQLWTALADASLLGIALPEDVGGSGLGLVEFGFVLAECGRGLARVPVLYSTVAALAVDRFGSETQRRTWLPGLVDGSRILTVGIDLTERSSHPTARRDGEGWILDGALPSVPWAEQSDRILVAADAADGTVLVLVDPHAEGVATTAQDTTNGEPDATVTLTGVVVAPDEVISGLDPNHSALQWVWQRLVAGSSALLLGVCEGALRLTADYTNEREQFGRVIATFQAVKVHAGEAFIDTEAIRVTTFQALWRLDRGLPAEREVSIAKFWASEGSARVTGTAQRLHGGIGVALDYPVHRYLLWAKNTELRLGSAQWHLGRLGELLEASS</sequence>
<feature type="domain" description="Acyl-CoA dehydrogenase/oxidase C-terminal" evidence="6">
    <location>
        <begin position="226"/>
        <end position="352"/>
    </location>
</feature>
<comment type="cofactor">
    <cofactor evidence="1">
        <name>FAD</name>
        <dbReference type="ChEBI" id="CHEBI:57692"/>
    </cofactor>
</comment>
<keyword evidence="5 8" id="KW-0560">Oxidoreductase</keyword>
<comment type="caution">
    <text evidence="8">The sequence shown here is derived from an EMBL/GenBank/DDBJ whole genome shotgun (WGS) entry which is preliminary data.</text>
</comment>
<dbReference type="RefSeq" id="WP_330150871.1">
    <property type="nucleotide sequence ID" value="NZ_JAUZMZ010000016.1"/>
</dbReference>
<accession>A0ABU7JN11</accession>
<dbReference type="Pfam" id="PF00441">
    <property type="entry name" value="Acyl-CoA_dh_1"/>
    <property type="match status" value="1"/>
</dbReference>
<dbReference type="GO" id="GO:0016491">
    <property type="term" value="F:oxidoreductase activity"/>
    <property type="evidence" value="ECO:0007669"/>
    <property type="project" value="UniProtKB-KW"/>
</dbReference>
<evidence type="ECO:0000256" key="1">
    <source>
        <dbReference type="ARBA" id="ARBA00001974"/>
    </source>
</evidence>
<dbReference type="SUPFAM" id="SSF56645">
    <property type="entry name" value="Acyl-CoA dehydrogenase NM domain-like"/>
    <property type="match status" value="1"/>
</dbReference>
<dbReference type="Gene3D" id="2.40.110.10">
    <property type="entry name" value="Butyryl-CoA Dehydrogenase, subunit A, domain 2"/>
    <property type="match status" value="1"/>
</dbReference>
<dbReference type="EMBL" id="JAUZMZ010000016">
    <property type="protein sequence ID" value="MEE2031431.1"/>
    <property type="molecule type" value="Genomic_DNA"/>
</dbReference>
<keyword evidence="3" id="KW-0285">Flavoprotein</keyword>
<dbReference type="Proteomes" id="UP001331936">
    <property type="component" value="Unassembled WGS sequence"/>
</dbReference>
<dbReference type="InterPro" id="IPR013786">
    <property type="entry name" value="AcylCoA_DH/ox_N"/>
</dbReference>
<evidence type="ECO:0000256" key="3">
    <source>
        <dbReference type="ARBA" id="ARBA00022630"/>
    </source>
</evidence>
<dbReference type="InterPro" id="IPR037069">
    <property type="entry name" value="AcylCoA_DH/ox_N_sf"/>
</dbReference>
<protein>
    <submittedName>
        <fullName evidence="8">Acyl-CoA dehydrogenase family protein</fullName>
        <ecNumber evidence="8">1.-.-.-</ecNumber>
    </submittedName>
</protein>
<organism evidence="8 9">
    <name type="scientific">Rhodococcus chondri</name>
    <dbReference type="NCBI Taxonomy" id="3065941"/>
    <lineage>
        <taxon>Bacteria</taxon>
        <taxon>Bacillati</taxon>
        <taxon>Actinomycetota</taxon>
        <taxon>Actinomycetes</taxon>
        <taxon>Mycobacteriales</taxon>
        <taxon>Nocardiaceae</taxon>
        <taxon>Rhodococcus</taxon>
    </lineage>
</organism>
<keyword evidence="4" id="KW-0274">FAD</keyword>
<evidence type="ECO:0000313" key="8">
    <source>
        <dbReference type="EMBL" id="MEE2031431.1"/>
    </source>
</evidence>
<dbReference type="Gene3D" id="1.10.540.10">
    <property type="entry name" value="Acyl-CoA dehydrogenase/oxidase, N-terminal domain"/>
    <property type="match status" value="1"/>
</dbReference>
<dbReference type="InterPro" id="IPR009100">
    <property type="entry name" value="AcylCoA_DH/oxidase_NM_dom_sf"/>
</dbReference>
<evidence type="ECO:0000259" key="6">
    <source>
        <dbReference type="Pfam" id="PF00441"/>
    </source>
</evidence>
<feature type="domain" description="Acyl-CoA dehydrogenase/oxidase N-terminal" evidence="7">
    <location>
        <begin position="12"/>
        <end position="108"/>
    </location>
</feature>
<evidence type="ECO:0000256" key="5">
    <source>
        <dbReference type="ARBA" id="ARBA00023002"/>
    </source>
</evidence>
<dbReference type="Gene3D" id="1.20.140.10">
    <property type="entry name" value="Butyryl-CoA Dehydrogenase, subunit A, domain 3"/>
    <property type="match status" value="1"/>
</dbReference>
<evidence type="ECO:0000256" key="2">
    <source>
        <dbReference type="ARBA" id="ARBA00009347"/>
    </source>
</evidence>
<dbReference type="Pfam" id="PF02771">
    <property type="entry name" value="Acyl-CoA_dh_N"/>
    <property type="match status" value="1"/>
</dbReference>
<comment type="similarity">
    <text evidence="2">Belongs to the acyl-CoA dehydrogenase family.</text>
</comment>
<gene>
    <name evidence="8" type="ORF">Q8814_04775</name>
</gene>
<evidence type="ECO:0000259" key="7">
    <source>
        <dbReference type="Pfam" id="PF02771"/>
    </source>
</evidence>
<dbReference type="PANTHER" id="PTHR43884:SF20">
    <property type="entry name" value="ACYL-COA DEHYDROGENASE FADE28"/>
    <property type="match status" value="1"/>
</dbReference>
<dbReference type="InterPro" id="IPR009075">
    <property type="entry name" value="AcylCo_DH/oxidase_C"/>
</dbReference>
<dbReference type="EC" id="1.-.-.-" evidence="8"/>
<dbReference type="SUPFAM" id="SSF47203">
    <property type="entry name" value="Acyl-CoA dehydrogenase C-terminal domain-like"/>
    <property type="match status" value="1"/>
</dbReference>
<keyword evidence="9" id="KW-1185">Reference proteome</keyword>